<gene>
    <name evidence="4" type="ORF">NA57DRAFT_38209</name>
</gene>
<accession>A0A9P4IHI9</accession>
<evidence type="ECO:0000259" key="3">
    <source>
        <dbReference type="PROSITE" id="PS50192"/>
    </source>
</evidence>
<dbReference type="SMART" id="SM00397">
    <property type="entry name" value="t_SNARE"/>
    <property type="match status" value="2"/>
</dbReference>
<dbReference type="GO" id="GO:0006887">
    <property type="term" value="P:exocytosis"/>
    <property type="evidence" value="ECO:0007669"/>
    <property type="project" value="TreeGrafter"/>
</dbReference>
<protein>
    <recommendedName>
        <fullName evidence="3">t-SNARE coiled-coil homology domain-containing protein</fullName>
    </recommendedName>
</protein>
<dbReference type="SUPFAM" id="SSF58038">
    <property type="entry name" value="SNARE fusion complex"/>
    <property type="match status" value="2"/>
</dbReference>
<dbReference type="CDD" id="cd15886">
    <property type="entry name" value="SNARE_SEC9N"/>
    <property type="match status" value="1"/>
</dbReference>
<comment type="caution">
    <text evidence="4">The sequence shown here is derived from an EMBL/GenBank/DDBJ whole genome shotgun (WGS) entry which is preliminary data.</text>
</comment>
<comment type="similarity">
    <text evidence="1">Belongs to the SNAP-25 family.</text>
</comment>
<dbReference type="OrthoDB" id="18679at2759"/>
<dbReference type="Proteomes" id="UP000799772">
    <property type="component" value="Unassembled WGS sequence"/>
</dbReference>
<dbReference type="GO" id="GO:0019905">
    <property type="term" value="F:syntaxin binding"/>
    <property type="evidence" value="ECO:0007669"/>
    <property type="project" value="TreeGrafter"/>
</dbReference>
<feature type="region of interest" description="Disordered" evidence="2">
    <location>
        <begin position="296"/>
        <end position="368"/>
    </location>
</feature>
<evidence type="ECO:0000313" key="4">
    <source>
        <dbReference type="EMBL" id="KAF2099757.1"/>
    </source>
</evidence>
<dbReference type="PANTHER" id="PTHR19305">
    <property type="entry name" value="SYNAPTOSOMAL ASSOCIATED PROTEIN"/>
    <property type="match status" value="1"/>
</dbReference>
<keyword evidence="5" id="KW-1185">Reference proteome</keyword>
<feature type="compositionally biased region" description="Low complexity" evidence="2">
    <location>
        <begin position="322"/>
        <end position="331"/>
    </location>
</feature>
<dbReference type="CDD" id="cd15857">
    <property type="entry name" value="SNARE_SEC9C"/>
    <property type="match status" value="1"/>
</dbReference>
<dbReference type="Gene3D" id="1.20.5.110">
    <property type="match status" value="2"/>
</dbReference>
<dbReference type="GO" id="GO:0005886">
    <property type="term" value="C:plasma membrane"/>
    <property type="evidence" value="ECO:0007669"/>
    <property type="project" value="TreeGrafter"/>
</dbReference>
<feature type="domain" description="T-SNARE coiled-coil homology" evidence="3">
    <location>
        <begin position="367"/>
        <end position="429"/>
    </location>
</feature>
<dbReference type="PROSITE" id="PS50192">
    <property type="entry name" value="T_SNARE"/>
    <property type="match status" value="1"/>
</dbReference>
<evidence type="ECO:0000256" key="2">
    <source>
        <dbReference type="SAM" id="MobiDB-lite"/>
    </source>
</evidence>
<reference evidence="4" key="1">
    <citation type="journal article" date="2020" name="Stud. Mycol.">
        <title>101 Dothideomycetes genomes: a test case for predicting lifestyles and emergence of pathogens.</title>
        <authorList>
            <person name="Haridas S."/>
            <person name="Albert R."/>
            <person name="Binder M."/>
            <person name="Bloem J."/>
            <person name="Labutti K."/>
            <person name="Salamov A."/>
            <person name="Andreopoulos B."/>
            <person name="Baker S."/>
            <person name="Barry K."/>
            <person name="Bills G."/>
            <person name="Bluhm B."/>
            <person name="Cannon C."/>
            <person name="Castanera R."/>
            <person name="Culley D."/>
            <person name="Daum C."/>
            <person name="Ezra D."/>
            <person name="Gonzalez J."/>
            <person name="Henrissat B."/>
            <person name="Kuo A."/>
            <person name="Liang C."/>
            <person name="Lipzen A."/>
            <person name="Lutzoni F."/>
            <person name="Magnuson J."/>
            <person name="Mondo S."/>
            <person name="Nolan M."/>
            <person name="Ohm R."/>
            <person name="Pangilinan J."/>
            <person name="Park H.-J."/>
            <person name="Ramirez L."/>
            <person name="Alfaro M."/>
            <person name="Sun H."/>
            <person name="Tritt A."/>
            <person name="Yoshinaga Y."/>
            <person name="Zwiers L.-H."/>
            <person name="Turgeon B."/>
            <person name="Goodwin S."/>
            <person name="Spatafora J."/>
            <person name="Crous P."/>
            <person name="Grigoriev I."/>
        </authorList>
    </citation>
    <scope>NUCLEOTIDE SEQUENCE</scope>
    <source>
        <strain evidence="4">CBS 133067</strain>
    </source>
</reference>
<name>A0A9P4IHI9_9PEZI</name>
<dbReference type="InterPro" id="IPR000727">
    <property type="entry name" value="T_SNARE_dom"/>
</dbReference>
<feature type="compositionally biased region" description="Basic and acidic residues" evidence="2">
    <location>
        <begin position="298"/>
        <end position="321"/>
    </location>
</feature>
<feature type="region of interest" description="Disordered" evidence="2">
    <location>
        <begin position="1"/>
        <end position="24"/>
    </location>
</feature>
<dbReference type="GO" id="GO:0006906">
    <property type="term" value="P:vesicle fusion"/>
    <property type="evidence" value="ECO:0007669"/>
    <property type="project" value="TreeGrafter"/>
</dbReference>
<sequence>MKKLGFGSSRKLAKGGDDDSNKAALFGGASQKAANANPYAIQQNSANDPYAPKATPPPSYDGGMSDYRRDKSPVPPGGYGGAPQAPAQGSRRYGNNGSSYGDQGGYGSNRFGDSGASSAPRRAGGYGGMGMTSQEEEVGRQQLFGDAPNRYQTQSAPPTNNAQGADGGVASVSATSRAGGYGAGDDSQGYGSYENRELTAEEQEEEDIQATKQEIRFVKQQDVSSTRNALRLADQAYQTGASTLERLGAQGERIHNTERNLDLASVQNRVASEKARELKTLNRSMFAVHVANPFTSQRRQEEREAKLLDTHRAEREARDASRAAAWSSTARQDQFARDLGKAPQRQMNKQSLAERSKYQFEADSEDEDMENEIDNNIDLLHGATGKLKGLAMAMGKEVDEQNNHIDRITGKVDRVDDEIALNRARLERIK</sequence>
<dbReference type="EMBL" id="ML978125">
    <property type="protein sequence ID" value="KAF2099757.1"/>
    <property type="molecule type" value="Genomic_DNA"/>
</dbReference>
<dbReference type="AlphaFoldDB" id="A0A9P4IHI9"/>
<feature type="region of interest" description="Disordered" evidence="2">
    <location>
        <begin position="36"/>
        <end position="210"/>
    </location>
</feature>
<dbReference type="PANTHER" id="PTHR19305:SF9">
    <property type="entry name" value="SYNAPTOSOMAL-ASSOCIATED PROTEIN 29"/>
    <property type="match status" value="1"/>
</dbReference>
<feature type="compositionally biased region" description="Low complexity" evidence="2">
    <location>
        <begin position="82"/>
        <end position="101"/>
    </location>
</feature>
<dbReference type="GO" id="GO:0005484">
    <property type="term" value="F:SNAP receptor activity"/>
    <property type="evidence" value="ECO:0007669"/>
    <property type="project" value="TreeGrafter"/>
</dbReference>
<proteinExistence type="inferred from homology"/>
<evidence type="ECO:0000256" key="1">
    <source>
        <dbReference type="ARBA" id="ARBA00009480"/>
    </source>
</evidence>
<organism evidence="4 5">
    <name type="scientific">Rhizodiscina lignyota</name>
    <dbReference type="NCBI Taxonomy" id="1504668"/>
    <lineage>
        <taxon>Eukaryota</taxon>
        <taxon>Fungi</taxon>
        <taxon>Dikarya</taxon>
        <taxon>Ascomycota</taxon>
        <taxon>Pezizomycotina</taxon>
        <taxon>Dothideomycetes</taxon>
        <taxon>Pleosporomycetidae</taxon>
        <taxon>Aulographales</taxon>
        <taxon>Rhizodiscinaceae</taxon>
        <taxon>Rhizodiscina</taxon>
    </lineage>
</organism>
<evidence type="ECO:0000313" key="5">
    <source>
        <dbReference type="Proteomes" id="UP000799772"/>
    </source>
</evidence>
<feature type="compositionally biased region" description="Polar residues" evidence="2">
    <location>
        <begin position="150"/>
        <end position="163"/>
    </location>
</feature>
<dbReference type="GO" id="GO:0031201">
    <property type="term" value="C:SNARE complex"/>
    <property type="evidence" value="ECO:0007669"/>
    <property type="project" value="TreeGrafter"/>
</dbReference>